<accession>A0A2K9AS88</accession>
<dbReference type="KEGG" id="kpd:CW740_08510"/>
<evidence type="ECO:0000313" key="2">
    <source>
        <dbReference type="Proteomes" id="UP000232693"/>
    </source>
</evidence>
<gene>
    <name evidence="1" type="ORF">CW740_08510</name>
</gene>
<reference evidence="1 2" key="1">
    <citation type="submission" date="2017-12" db="EMBL/GenBank/DDBJ databases">
        <title>Kangiella profundi FT102 completed genome.</title>
        <authorList>
            <person name="Xu J."/>
            <person name="Wang J."/>
            <person name="Lu Y."/>
        </authorList>
    </citation>
    <scope>NUCLEOTIDE SEQUENCE [LARGE SCALE GENOMIC DNA]</scope>
    <source>
        <strain evidence="1 2">FT102</strain>
    </source>
</reference>
<evidence type="ECO:0000313" key="1">
    <source>
        <dbReference type="EMBL" id="AUD79283.1"/>
    </source>
</evidence>
<dbReference type="Proteomes" id="UP000232693">
    <property type="component" value="Chromosome"/>
</dbReference>
<sequence length="114" mass="13197">MKLLIIIMGFFIGLTAVANESQKHYGYFKFSKGQIGEACPELKEGQKLTYSIKSNKPIMFNFHYHQESEVTYPVEEHETKAITKTFTAPIDQTYCLMWTGLENDSAVEMEYFIH</sequence>
<proteinExistence type="predicted"/>
<keyword evidence="2" id="KW-1185">Reference proteome</keyword>
<dbReference type="OrthoDB" id="6196706at2"/>
<name>A0A2K9AS88_9GAMM</name>
<protein>
    <submittedName>
        <fullName evidence="1">Uncharacterized protein</fullName>
    </submittedName>
</protein>
<organism evidence="1 2">
    <name type="scientific">Kangiella profundi</name>
    <dbReference type="NCBI Taxonomy" id="1561924"/>
    <lineage>
        <taxon>Bacteria</taxon>
        <taxon>Pseudomonadati</taxon>
        <taxon>Pseudomonadota</taxon>
        <taxon>Gammaproteobacteria</taxon>
        <taxon>Kangiellales</taxon>
        <taxon>Kangiellaceae</taxon>
        <taxon>Kangiella</taxon>
    </lineage>
</organism>
<dbReference type="RefSeq" id="WP_106647105.1">
    <property type="nucleotide sequence ID" value="NZ_BMGO01000001.1"/>
</dbReference>
<dbReference type="EMBL" id="CP025120">
    <property type="protein sequence ID" value="AUD79283.1"/>
    <property type="molecule type" value="Genomic_DNA"/>
</dbReference>
<dbReference type="AlphaFoldDB" id="A0A2K9AS88"/>